<organism evidence="12 13">
    <name type="scientific">Alkalicoccus halolimnae</name>
    <dbReference type="NCBI Taxonomy" id="1667239"/>
    <lineage>
        <taxon>Bacteria</taxon>
        <taxon>Bacillati</taxon>
        <taxon>Bacillota</taxon>
        <taxon>Bacilli</taxon>
        <taxon>Bacillales</taxon>
        <taxon>Bacillaceae</taxon>
        <taxon>Alkalicoccus</taxon>
    </lineage>
</organism>
<evidence type="ECO:0000256" key="7">
    <source>
        <dbReference type="ARBA" id="ARBA00023004"/>
    </source>
</evidence>
<feature type="transmembrane region" description="Helical" evidence="11">
    <location>
        <begin position="241"/>
        <end position="267"/>
    </location>
</feature>
<comment type="subunit">
    <text evidence="11">Interacts with CtaB.</text>
</comment>
<dbReference type="GO" id="GO:0006784">
    <property type="term" value="P:heme A biosynthetic process"/>
    <property type="evidence" value="ECO:0007669"/>
    <property type="project" value="UniProtKB-UniRule"/>
</dbReference>
<dbReference type="HAMAP" id="MF_01664">
    <property type="entry name" value="HemeA_synth_type1"/>
    <property type="match status" value="1"/>
</dbReference>
<evidence type="ECO:0000256" key="4">
    <source>
        <dbReference type="ARBA" id="ARBA00022723"/>
    </source>
</evidence>
<comment type="catalytic activity">
    <reaction evidence="11">
        <text>Fe(II)-heme o + 2 A + H2O = Fe(II)-heme a + 2 AH2</text>
        <dbReference type="Rhea" id="RHEA:63388"/>
        <dbReference type="ChEBI" id="CHEBI:13193"/>
        <dbReference type="ChEBI" id="CHEBI:15377"/>
        <dbReference type="ChEBI" id="CHEBI:17499"/>
        <dbReference type="ChEBI" id="CHEBI:60530"/>
        <dbReference type="ChEBI" id="CHEBI:61715"/>
        <dbReference type="EC" id="1.17.99.9"/>
    </reaction>
</comment>
<comment type="pathway">
    <text evidence="11">Porphyrin-containing compound metabolism; heme A biosynthesis; heme A from heme O: step 1/1.</text>
</comment>
<feature type="binding site" description="axial binding residue" evidence="11">
    <location>
        <position position="275"/>
    </location>
    <ligand>
        <name>heme</name>
        <dbReference type="ChEBI" id="CHEBI:30413"/>
    </ligand>
    <ligandPart>
        <name>Fe</name>
        <dbReference type="ChEBI" id="CHEBI:18248"/>
    </ligandPart>
</feature>
<dbReference type="EMBL" id="CP144914">
    <property type="protein sequence ID" value="WWD78739.1"/>
    <property type="molecule type" value="Genomic_DNA"/>
</dbReference>
<evidence type="ECO:0000313" key="13">
    <source>
        <dbReference type="Proteomes" id="UP000321816"/>
    </source>
</evidence>
<proteinExistence type="inferred from homology"/>
<dbReference type="Proteomes" id="UP000321816">
    <property type="component" value="Chromosome"/>
</dbReference>
<evidence type="ECO:0000313" key="12">
    <source>
        <dbReference type="EMBL" id="WWD78739.1"/>
    </source>
</evidence>
<feature type="transmembrane region" description="Helical" evidence="11">
    <location>
        <begin position="273"/>
        <end position="293"/>
    </location>
</feature>
<feature type="transmembrane region" description="Helical" evidence="11">
    <location>
        <begin position="163"/>
        <end position="180"/>
    </location>
</feature>
<keyword evidence="7 11" id="KW-0408">Iron</keyword>
<protein>
    <recommendedName>
        <fullName evidence="11">Heme A synthase</fullName>
        <shortName evidence="11">HAS</shortName>
        <ecNumber evidence="11">1.17.99.9</ecNumber>
    </recommendedName>
    <alternativeName>
        <fullName evidence="11">Cytochrome aa3-controlling protein</fullName>
    </alternativeName>
</protein>
<evidence type="ECO:0000256" key="9">
    <source>
        <dbReference type="ARBA" id="ARBA00023136"/>
    </source>
</evidence>
<feature type="transmembrane region" description="Helical" evidence="11">
    <location>
        <begin position="92"/>
        <end position="113"/>
    </location>
</feature>
<feature type="transmembrane region" description="Helical" evidence="11">
    <location>
        <begin position="119"/>
        <end position="142"/>
    </location>
</feature>
<dbReference type="KEGG" id="ahal:FTX54_009890"/>
<comment type="cofactor">
    <cofactor evidence="11">
        <name>heme b</name>
        <dbReference type="ChEBI" id="CHEBI:60344"/>
    </cofactor>
</comment>
<evidence type="ECO:0000256" key="11">
    <source>
        <dbReference type="HAMAP-Rule" id="MF_01664"/>
    </source>
</evidence>
<evidence type="ECO:0000256" key="5">
    <source>
        <dbReference type="ARBA" id="ARBA00022989"/>
    </source>
</evidence>
<gene>
    <name evidence="11" type="primary">ctaA</name>
    <name evidence="12" type="ORF">FTX54_009890</name>
</gene>
<name>A0A5C7FQ17_9BACI</name>
<keyword evidence="13" id="KW-1185">Reference proteome</keyword>
<reference evidence="12 13" key="1">
    <citation type="submission" date="2024-01" db="EMBL/GenBank/DDBJ databases">
        <title>Complete Genome Sequence of Alkalicoccus halolimnae BZ-SZ-XJ29T, a Moderately Halophilic Bacterium Isolated from a Salt Lake.</title>
        <authorList>
            <person name="Zhao B."/>
        </authorList>
    </citation>
    <scope>NUCLEOTIDE SEQUENCE [LARGE SCALE GENOMIC DNA]</scope>
    <source>
        <strain evidence="12 13">BZ-SZ-XJ29</strain>
    </source>
</reference>
<dbReference type="PANTHER" id="PTHR35457:SF1">
    <property type="entry name" value="HEME A SYNTHASE"/>
    <property type="match status" value="1"/>
</dbReference>
<dbReference type="PANTHER" id="PTHR35457">
    <property type="entry name" value="HEME A SYNTHASE"/>
    <property type="match status" value="1"/>
</dbReference>
<evidence type="ECO:0000256" key="2">
    <source>
        <dbReference type="ARBA" id="ARBA00022475"/>
    </source>
</evidence>
<feature type="binding site" description="axial binding residue" evidence="11">
    <location>
        <position position="213"/>
    </location>
    <ligand>
        <name>heme</name>
        <dbReference type="ChEBI" id="CHEBI:30413"/>
    </ligand>
    <ligandPart>
        <name>Fe</name>
        <dbReference type="ChEBI" id="CHEBI:18248"/>
    </ligandPart>
</feature>
<dbReference type="EC" id="1.17.99.9" evidence="11"/>
<sequence>MHRLLKFFGIITTLGMLLVLIQGALVTQTGSGEACGPEWPLCYGQVIPENPTIETMIEYTHRIVSGVLGLMVITHALWSWKVIGHLRETKLFSVLAVGFIIFQGLLGAAAVVWGQSDAIMALHFGFSLVSFASVLLLTILAFEDGKPNALTRPKITSSFRGMIIFNLIFTYLVVYTGAYVKHTGSGGACEGWPLCNGQLFPALDGRVAIQLGHRFAASLLVITILIMFIQMLKSHVKNKPLLYSGSFSLVLILSQAASGAVVIFTGFTLYATLSHAVIVSVLFGTLSYMTMVASRANKL</sequence>
<evidence type="ECO:0000256" key="6">
    <source>
        <dbReference type="ARBA" id="ARBA00023002"/>
    </source>
</evidence>
<dbReference type="InterPro" id="IPR003780">
    <property type="entry name" value="COX15/CtaA_fam"/>
</dbReference>
<dbReference type="Pfam" id="PF02628">
    <property type="entry name" value="COX15-CtaA"/>
    <property type="match status" value="1"/>
</dbReference>
<keyword evidence="8 11" id="KW-0350">Heme biosynthesis</keyword>
<dbReference type="AlphaFoldDB" id="A0A5C7FQ17"/>
<dbReference type="GO" id="GO:0120547">
    <property type="term" value="F:heme A synthase activity"/>
    <property type="evidence" value="ECO:0007669"/>
    <property type="project" value="UniProtKB-EC"/>
</dbReference>
<dbReference type="RefSeq" id="WP_147802433.1">
    <property type="nucleotide sequence ID" value="NZ_CP144914.1"/>
</dbReference>
<keyword evidence="4 11" id="KW-0479">Metal-binding</keyword>
<dbReference type="GO" id="GO:0005886">
    <property type="term" value="C:plasma membrane"/>
    <property type="evidence" value="ECO:0007669"/>
    <property type="project" value="UniProtKB-SubCell"/>
</dbReference>
<evidence type="ECO:0000256" key="1">
    <source>
        <dbReference type="ARBA" id="ARBA00004141"/>
    </source>
</evidence>
<keyword evidence="10" id="KW-1015">Disulfide bond</keyword>
<keyword evidence="9 11" id="KW-0472">Membrane</keyword>
<comment type="subcellular location">
    <subcellularLocation>
        <location evidence="11">Cell membrane</location>
        <topology evidence="11">Multi-pass membrane protein</topology>
    </subcellularLocation>
    <subcellularLocation>
        <location evidence="1">Membrane</location>
        <topology evidence="1">Multi-pass membrane protein</topology>
    </subcellularLocation>
</comment>
<feature type="transmembrane region" description="Helical" evidence="11">
    <location>
        <begin position="211"/>
        <end position="229"/>
    </location>
</feature>
<keyword evidence="5 11" id="KW-1133">Transmembrane helix</keyword>
<comment type="similarity">
    <text evidence="11">Belongs to the COX15/CtaA family. Type 1 subfamily.</text>
</comment>
<keyword evidence="3 11" id="KW-0812">Transmembrane</keyword>
<evidence type="ECO:0000256" key="10">
    <source>
        <dbReference type="ARBA" id="ARBA00023157"/>
    </source>
</evidence>
<dbReference type="OrthoDB" id="9816428at2"/>
<feature type="transmembrane region" description="Helical" evidence="11">
    <location>
        <begin position="59"/>
        <end position="80"/>
    </location>
</feature>
<feature type="transmembrane region" description="Helical" evidence="11">
    <location>
        <begin position="7"/>
        <end position="25"/>
    </location>
</feature>
<accession>A0A5C7FQ17</accession>
<evidence type="ECO:0000256" key="3">
    <source>
        <dbReference type="ARBA" id="ARBA00022692"/>
    </source>
</evidence>
<keyword evidence="6 11" id="KW-0560">Oxidoreductase</keyword>
<evidence type="ECO:0000256" key="8">
    <source>
        <dbReference type="ARBA" id="ARBA00023133"/>
    </source>
</evidence>
<dbReference type="GO" id="GO:0046872">
    <property type="term" value="F:metal ion binding"/>
    <property type="evidence" value="ECO:0007669"/>
    <property type="project" value="UniProtKB-KW"/>
</dbReference>
<dbReference type="InterPro" id="IPR050450">
    <property type="entry name" value="COX15/CtaA_HemeA_synthase"/>
</dbReference>
<keyword evidence="2 11" id="KW-1003">Cell membrane</keyword>
<comment type="function">
    <text evidence="11">Catalyzes the conversion of heme O to heme A by two successive hydroxylations of the methyl group at C8. The first hydroxylation forms heme I, the second hydroxylation results in an unstable dihydroxymethyl group, which spontaneously dehydrates, resulting in the formyl group of heme A.</text>
</comment>
<dbReference type="InterPro" id="IPR023755">
    <property type="entry name" value="HemeA_Synthase_type1"/>
</dbReference>